<evidence type="ECO:0000256" key="3">
    <source>
        <dbReference type="ARBA" id="ARBA00022679"/>
    </source>
</evidence>
<dbReference type="eggNOG" id="COG4585">
    <property type="taxonomic scope" value="Bacteria"/>
</dbReference>
<feature type="transmembrane region" description="Helical" evidence="8">
    <location>
        <begin position="233"/>
        <end position="253"/>
    </location>
</feature>
<evidence type="ECO:0000256" key="1">
    <source>
        <dbReference type="ARBA" id="ARBA00000085"/>
    </source>
</evidence>
<feature type="transmembrane region" description="Helical" evidence="8">
    <location>
        <begin position="265"/>
        <end position="290"/>
    </location>
</feature>
<name>V6IVY8_9BACL</name>
<feature type="domain" description="Histidine kinase" evidence="9">
    <location>
        <begin position="603"/>
        <end position="693"/>
    </location>
</feature>
<dbReference type="CDD" id="cd16917">
    <property type="entry name" value="HATPase_UhpB-NarQ-NarX-like"/>
    <property type="match status" value="1"/>
</dbReference>
<feature type="transmembrane region" description="Helical" evidence="8">
    <location>
        <begin position="106"/>
        <end position="123"/>
    </location>
</feature>
<feature type="transmembrane region" description="Helical" evidence="8">
    <location>
        <begin position="135"/>
        <end position="155"/>
    </location>
</feature>
<dbReference type="GO" id="GO:0000160">
    <property type="term" value="P:phosphorelay signal transduction system"/>
    <property type="evidence" value="ECO:0007669"/>
    <property type="project" value="UniProtKB-KW"/>
</dbReference>
<dbReference type="AlphaFoldDB" id="V6IVY8"/>
<evidence type="ECO:0000259" key="9">
    <source>
        <dbReference type="PROSITE" id="PS50109"/>
    </source>
</evidence>
<comment type="caution">
    <text evidence="10">The sequence shown here is derived from an EMBL/GenBank/DDBJ whole genome shotgun (WGS) entry which is preliminary data.</text>
</comment>
<keyword evidence="6" id="KW-0067">ATP-binding</keyword>
<sequence length="699" mass="80942">MVIIKPRYSTALFFLFFLLINSYFVYEFLNQSDFSSFPDPVPKLHQYLIIMAIGFCFVGNGIYCYVMQPRSIITRRYFYLMFVTGMAISSAIPSGLNNVLARPIEIISVLITPFFLFHFFLYFPSTTKPKLFQQLYIYLECATVFIIALYALSIMNFHTINNPFAGLFRWIMILFIFLSLISYIMLLFLLLRSNSSKVKNQLTILILSLIFSFLPVLALSMLPYILFGLANFVPFYYSLISIIIFPISLSYLLTRQEIIDVKLRLLPLLIKLGSLLLSLALANGLFFLFFHRELSAFFTINLLMIAILFFHYFSSKLFDYLIHRPLIDKTREINQEKEHILQKVLNGQHLTTCAKLIVELIHQTIHINGVCLIWKQNQIPKIYYQTGIFSNNDLAHQFMNNSHSDTGETHEKLTVLTLDDKNTNRGWILIGQKINGTTLGKVEHLLLERIRSNALELLMSSEKLATMGRELKETRTQSYSHEQFNRVLMNAIDEKSRNLSIFLHDEVLQNVILLENKIDNLHENQQIDSLAYREIKEFLMNGIYDIREKSRELHPFMVEDLGLEQSVQSLKRRLQTNYNVIIDTNYQLNLKMISKTLSIAAFRIIKELLHNAIKHSASPVITVSLKCIDHFLIIKVSDKGKGFDISSTQNQTLSDHIGLTTIQRRVDQLSGLLEIHSALGRGTKIHITLPLDWNEERDN</sequence>
<dbReference type="PANTHER" id="PTHR24421">
    <property type="entry name" value="NITRATE/NITRITE SENSOR PROTEIN NARX-RELATED"/>
    <property type="match status" value="1"/>
</dbReference>
<dbReference type="InterPro" id="IPR050482">
    <property type="entry name" value="Sensor_HK_TwoCompSys"/>
</dbReference>
<dbReference type="PATRIC" id="fig|1395513.3.peg.2384"/>
<dbReference type="SUPFAM" id="SSF55874">
    <property type="entry name" value="ATPase domain of HSP90 chaperone/DNA topoisomerase II/histidine kinase"/>
    <property type="match status" value="1"/>
</dbReference>
<keyword evidence="11" id="KW-1185">Reference proteome</keyword>
<proteinExistence type="predicted"/>
<reference evidence="10 11" key="1">
    <citation type="journal article" date="2013" name="Genome Announc.">
        <title>Genome Sequence of Sporolactobacillus laevolacticus DSM442, an Efficient Polymer-Grade D-Lactate Producer from Agricultural Waste Cottonseed as a Nitrogen Source.</title>
        <authorList>
            <person name="Wang H."/>
            <person name="Wang L."/>
            <person name="Ju J."/>
            <person name="Yu B."/>
            <person name="Ma Y."/>
        </authorList>
    </citation>
    <scope>NUCLEOTIDE SEQUENCE [LARGE SCALE GENOMIC DNA]</scope>
    <source>
        <strain evidence="10 11">DSM 442</strain>
    </source>
</reference>
<keyword evidence="5 10" id="KW-0418">Kinase</keyword>
<keyword evidence="8" id="KW-0472">Membrane</keyword>
<feature type="transmembrane region" description="Helical" evidence="8">
    <location>
        <begin position="46"/>
        <end position="66"/>
    </location>
</feature>
<keyword evidence="8" id="KW-1133">Transmembrane helix</keyword>
<dbReference type="InterPro" id="IPR036890">
    <property type="entry name" value="HATPase_C_sf"/>
</dbReference>
<evidence type="ECO:0000256" key="5">
    <source>
        <dbReference type="ARBA" id="ARBA00022777"/>
    </source>
</evidence>
<organism evidence="10 11">
    <name type="scientific">Sporolactobacillus laevolacticus DSM 442</name>
    <dbReference type="NCBI Taxonomy" id="1395513"/>
    <lineage>
        <taxon>Bacteria</taxon>
        <taxon>Bacillati</taxon>
        <taxon>Bacillota</taxon>
        <taxon>Bacilli</taxon>
        <taxon>Bacillales</taxon>
        <taxon>Sporolactobacillaceae</taxon>
        <taxon>Sporolactobacillus</taxon>
    </lineage>
</organism>
<evidence type="ECO:0000256" key="2">
    <source>
        <dbReference type="ARBA" id="ARBA00012438"/>
    </source>
</evidence>
<keyword evidence="3" id="KW-0808">Transferase</keyword>
<dbReference type="Proteomes" id="UP000018296">
    <property type="component" value="Unassembled WGS sequence"/>
</dbReference>
<evidence type="ECO:0000256" key="7">
    <source>
        <dbReference type="ARBA" id="ARBA00023012"/>
    </source>
</evidence>
<dbReference type="GO" id="GO:0005524">
    <property type="term" value="F:ATP binding"/>
    <property type="evidence" value="ECO:0007669"/>
    <property type="project" value="UniProtKB-KW"/>
</dbReference>
<evidence type="ECO:0000313" key="11">
    <source>
        <dbReference type="Proteomes" id="UP000018296"/>
    </source>
</evidence>
<gene>
    <name evidence="10" type="ORF">P343_11775</name>
</gene>
<evidence type="ECO:0000256" key="4">
    <source>
        <dbReference type="ARBA" id="ARBA00022741"/>
    </source>
</evidence>
<dbReference type="EMBL" id="AWTC01000011">
    <property type="protein sequence ID" value="EST11438.1"/>
    <property type="molecule type" value="Genomic_DNA"/>
</dbReference>
<dbReference type="Pfam" id="PF02518">
    <property type="entry name" value="HATPase_c"/>
    <property type="match status" value="1"/>
</dbReference>
<dbReference type="GO" id="GO:0004673">
    <property type="term" value="F:protein histidine kinase activity"/>
    <property type="evidence" value="ECO:0007669"/>
    <property type="project" value="UniProtKB-EC"/>
</dbReference>
<accession>V6IVY8</accession>
<keyword evidence="8" id="KW-0812">Transmembrane</keyword>
<dbReference type="SMART" id="SM00387">
    <property type="entry name" value="HATPase_c"/>
    <property type="match status" value="1"/>
</dbReference>
<feature type="transmembrane region" description="Helical" evidence="8">
    <location>
        <begin position="202"/>
        <end position="227"/>
    </location>
</feature>
<dbReference type="InterPro" id="IPR005467">
    <property type="entry name" value="His_kinase_dom"/>
</dbReference>
<keyword evidence="7" id="KW-0902">Two-component regulatory system</keyword>
<dbReference type="PROSITE" id="PS50109">
    <property type="entry name" value="HIS_KIN"/>
    <property type="match status" value="1"/>
</dbReference>
<dbReference type="EC" id="2.7.13.3" evidence="2"/>
<dbReference type="PANTHER" id="PTHR24421:SF10">
    <property type="entry name" value="NITRATE_NITRITE SENSOR PROTEIN NARQ"/>
    <property type="match status" value="1"/>
</dbReference>
<dbReference type="InterPro" id="IPR003594">
    <property type="entry name" value="HATPase_dom"/>
</dbReference>
<feature type="transmembrane region" description="Helical" evidence="8">
    <location>
        <begin position="78"/>
        <end position="100"/>
    </location>
</feature>
<evidence type="ECO:0000313" key="10">
    <source>
        <dbReference type="EMBL" id="EST11438.1"/>
    </source>
</evidence>
<feature type="transmembrane region" description="Helical" evidence="8">
    <location>
        <begin position="167"/>
        <end position="190"/>
    </location>
</feature>
<comment type="catalytic activity">
    <reaction evidence="1">
        <text>ATP + protein L-histidine = ADP + protein N-phospho-L-histidine.</text>
        <dbReference type="EC" id="2.7.13.3"/>
    </reaction>
</comment>
<keyword evidence="4" id="KW-0547">Nucleotide-binding</keyword>
<dbReference type="Gene3D" id="3.30.565.10">
    <property type="entry name" value="Histidine kinase-like ATPase, C-terminal domain"/>
    <property type="match status" value="1"/>
</dbReference>
<feature type="transmembrane region" description="Helical" evidence="8">
    <location>
        <begin position="7"/>
        <end position="26"/>
    </location>
</feature>
<evidence type="ECO:0000256" key="8">
    <source>
        <dbReference type="SAM" id="Phobius"/>
    </source>
</evidence>
<feature type="transmembrane region" description="Helical" evidence="8">
    <location>
        <begin position="296"/>
        <end position="314"/>
    </location>
</feature>
<protein>
    <recommendedName>
        <fullName evidence="2">histidine kinase</fullName>
        <ecNumber evidence="2">2.7.13.3</ecNumber>
    </recommendedName>
</protein>
<dbReference type="STRING" id="1395513.P343_11775"/>
<evidence type="ECO:0000256" key="6">
    <source>
        <dbReference type="ARBA" id="ARBA00022840"/>
    </source>
</evidence>